<dbReference type="SUPFAM" id="SSF82649">
    <property type="entry name" value="SufE/NifU"/>
    <property type="match status" value="1"/>
</dbReference>
<protein>
    <recommendedName>
        <fullName evidence="2">Fe-S metabolism associated domain-containing protein</fullName>
    </recommendedName>
</protein>
<dbReference type="InterPro" id="IPR003808">
    <property type="entry name" value="Fe-S_metab-assoc_dom"/>
</dbReference>
<dbReference type="STRING" id="435908.IDSA_00795"/>
<dbReference type="EMBL" id="JPER01000001">
    <property type="protein sequence ID" value="KFZ31304.1"/>
    <property type="molecule type" value="Genomic_DNA"/>
</dbReference>
<evidence type="ECO:0000256" key="1">
    <source>
        <dbReference type="ARBA" id="ARBA00010282"/>
    </source>
</evidence>
<evidence type="ECO:0000313" key="3">
    <source>
        <dbReference type="EMBL" id="KFZ31304.1"/>
    </source>
</evidence>
<reference evidence="3 4" key="1">
    <citation type="submission" date="2014-06" db="EMBL/GenBank/DDBJ databases">
        <title>The draft genome sequence of Idiomarina salinarum ISL-52.</title>
        <authorList>
            <person name="Du J."/>
            <person name="Shao Z."/>
        </authorList>
    </citation>
    <scope>NUCLEOTIDE SEQUENCE [LARGE SCALE GENOMIC DNA]</scope>
    <source>
        <strain evidence="3 4">ISL-52</strain>
    </source>
</reference>
<dbReference type="PANTHER" id="PTHR43597:SF5">
    <property type="entry name" value="SUFE-LIKE PROTEIN 2, CHLOROPLASTIC"/>
    <property type="match status" value="1"/>
</dbReference>
<keyword evidence="4" id="KW-1185">Reference proteome</keyword>
<dbReference type="PANTHER" id="PTHR43597">
    <property type="entry name" value="SULFUR ACCEPTOR PROTEIN CSDE"/>
    <property type="match status" value="1"/>
</dbReference>
<dbReference type="Proteomes" id="UP000054363">
    <property type="component" value="Unassembled WGS sequence"/>
</dbReference>
<organism evidence="3 4">
    <name type="scientific">Pseudidiomarina salinarum</name>
    <dbReference type="NCBI Taxonomy" id="435908"/>
    <lineage>
        <taxon>Bacteria</taxon>
        <taxon>Pseudomonadati</taxon>
        <taxon>Pseudomonadota</taxon>
        <taxon>Gammaproteobacteria</taxon>
        <taxon>Alteromonadales</taxon>
        <taxon>Idiomarinaceae</taxon>
        <taxon>Pseudidiomarina</taxon>
    </lineage>
</organism>
<feature type="domain" description="Fe-S metabolism associated" evidence="2">
    <location>
        <begin position="4"/>
        <end position="120"/>
    </location>
</feature>
<proteinExistence type="inferred from homology"/>
<accession>A0A094IZT3</accession>
<dbReference type="eggNOG" id="COG2166">
    <property type="taxonomic scope" value="Bacteria"/>
</dbReference>
<dbReference type="Pfam" id="PF02657">
    <property type="entry name" value="SufE"/>
    <property type="match status" value="1"/>
</dbReference>
<dbReference type="OrthoDB" id="9799320at2"/>
<evidence type="ECO:0000313" key="4">
    <source>
        <dbReference type="Proteomes" id="UP000054363"/>
    </source>
</evidence>
<sequence>MGGREQRMRFLVQQAATLPTFSAVERDMAQEVFGCEARVWLLLNLRPDDTAEDSIEVRFDSESRVVKGLLALIQQAVDGASAQQVADYDLDAHLAALGLTDFVSSSRRNGLRAAVTLLKESAARPG</sequence>
<dbReference type="AlphaFoldDB" id="A0A094IZT3"/>
<evidence type="ECO:0000259" key="2">
    <source>
        <dbReference type="Pfam" id="PF02657"/>
    </source>
</evidence>
<comment type="caution">
    <text evidence="3">The sequence shown here is derived from an EMBL/GenBank/DDBJ whole genome shotgun (WGS) entry which is preliminary data.</text>
</comment>
<name>A0A094IZT3_9GAMM</name>
<dbReference type="Gene3D" id="3.90.1010.10">
    <property type="match status" value="1"/>
</dbReference>
<comment type="similarity">
    <text evidence="1">Belongs to the SufE family.</text>
</comment>
<gene>
    <name evidence="3" type="ORF">IDSA_00795</name>
</gene>